<feature type="region of interest" description="Disordered" evidence="1">
    <location>
        <begin position="53"/>
        <end position="74"/>
    </location>
</feature>
<comment type="caution">
    <text evidence="2">The sequence shown here is derived from an EMBL/GenBank/DDBJ whole genome shotgun (WGS) entry which is preliminary data.</text>
</comment>
<reference evidence="2" key="1">
    <citation type="submission" date="2023-06" db="EMBL/GenBank/DDBJ databases">
        <authorList>
            <consortium name="Lawrence Berkeley National Laboratory"/>
            <person name="Ahrendt S."/>
            <person name="Sahu N."/>
            <person name="Indic B."/>
            <person name="Wong-Bajracharya J."/>
            <person name="Merenyi Z."/>
            <person name="Ke H.-M."/>
            <person name="Monk M."/>
            <person name="Kocsube S."/>
            <person name="Drula E."/>
            <person name="Lipzen A."/>
            <person name="Balint B."/>
            <person name="Henrissat B."/>
            <person name="Andreopoulos B."/>
            <person name="Martin F.M."/>
            <person name="Harder C.B."/>
            <person name="Rigling D."/>
            <person name="Ford K.L."/>
            <person name="Foster G.D."/>
            <person name="Pangilinan J."/>
            <person name="Papanicolaou A."/>
            <person name="Barry K."/>
            <person name="LaButti K."/>
            <person name="Viragh M."/>
            <person name="Koriabine M."/>
            <person name="Yan M."/>
            <person name="Riley R."/>
            <person name="Champramary S."/>
            <person name="Plett K.L."/>
            <person name="Tsai I.J."/>
            <person name="Slot J."/>
            <person name="Sipos G."/>
            <person name="Plett J."/>
            <person name="Nagy L.G."/>
            <person name="Grigoriev I.V."/>
        </authorList>
    </citation>
    <scope>NUCLEOTIDE SEQUENCE</scope>
    <source>
        <strain evidence="2">HWK02</strain>
    </source>
</reference>
<organism evidence="2 3">
    <name type="scientific">Armillaria luteobubalina</name>
    <dbReference type="NCBI Taxonomy" id="153913"/>
    <lineage>
        <taxon>Eukaryota</taxon>
        <taxon>Fungi</taxon>
        <taxon>Dikarya</taxon>
        <taxon>Basidiomycota</taxon>
        <taxon>Agaricomycotina</taxon>
        <taxon>Agaricomycetes</taxon>
        <taxon>Agaricomycetidae</taxon>
        <taxon>Agaricales</taxon>
        <taxon>Marasmiineae</taxon>
        <taxon>Physalacriaceae</taxon>
        <taxon>Armillaria</taxon>
    </lineage>
</organism>
<accession>A0AA39UF19</accession>
<dbReference type="AlphaFoldDB" id="A0AA39UF19"/>
<dbReference type="EMBL" id="JAUEPU010000045">
    <property type="protein sequence ID" value="KAK0486807.1"/>
    <property type="molecule type" value="Genomic_DNA"/>
</dbReference>
<gene>
    <name evidence="2" type="ORF">EDD18DRAFT_1111029</name>
</gene>
<keyword evidence="3" id="KW-1185">Reference proteome</keyword>
<sequence>MPNVYSQLPLRRHGNPSLQVTMQEDLSLPDHLLNAKHQCHDSLSSKYSRLARQSLPNDVPPNRSPFIDPPDGRKDEVDGLSRLAEHVLMMWGEVECLGEARDAMRGIYGDVPSTSGGLRASVEYPLSTNLGLVREPRIVEWFARVYVAAKEKLS</sequence>
<proteinExistence type="predicted"/>
<dbReference type="Proteomes" id="UP001175228">
    <property type="component" value="Unassembled WGS sequence"/>
</dbReference>
<name>A0AA39UF19_9AGAR</name>
<evidence type="ECO:0000313" key="3">
    <source>
        <dbReference type="Proteomes" id="UP001175228"/>
    </source>
</evidence>
<evidence type="ECO:0000313" key="2">
    <source>
        <dbReference type="EMBL" id="KAK0486807.1"/>
    </source>
</evidence>
<protein>
    <submittedName>
        <fullName evidence="2">Uncharacterized protein</fullName>
    </submittedName>
</protein>
<evidence type="ECO:0000256" key="1">
    <source>
        <dbReference type="SAM" id="MobiDB-lite"/>
    </source>
</evidence>